<feature type="compositionally biased region" description="Polar residues" evidence="1">
    <location>
        <begin position="397"/>
        <end position="406"/>
    </location>
</feature>
<dbReference type="SUPFAM" id="SSF57997">
    <property type="entry name" value="Tropomyosin"/>
    <property type="match status" value="1"/>
</dbReference>
<evidence type="ECO:0000256" key="2">
    <source>
        <dbReference type="SAM" id="Phobius"/>
    </source>
</evidence>
<feature type="compositionally biased region" description="Low complexity" evidence="1">
    <location>
        <begin position="48"/>
        <end position="61"/>
    </location>
</feature>
<gene>
    <name evidence="3" type="ORF">TSIB3V08_LOCUS5505</name>
</gene>
<organism evidence="3">
    <name type="scientific">Timema shepardi</name>
    <name type="common">Walking stick</name>
    <dbReference type="NCBI Taxonomy" id="629360"/>
    <lineage>
        <taxon>Eukaryota</taxon>
        <taxon>Metazoa</taxon>
        <taxon>Ecdysozoa</taxon>
        <taxon>Arthropoda</taxon>
        <taxon>Hexapoda</taxon>
        <taxon>Insecta</taxon>
        <taxon>Pterygota</taxon>
        <taxon>Neoptera</taxon>
        <taxon>Polyneoptera</taxon>
        <taxon>Phasmatodea</taxon>
        <taxon>Timematodea</taxon>
        <taxon>Timematoidea</taxon>
        <taxon>Timematidae</taxon>
        <taxon>Timema</taxon>
    </lineage>
</organism>
<feature type="region of interest" description="Disordered" evidence="1">
    <location>
        <begin position="35"/>
        <end position="68"/>
    </location>
</feature>
<dbReference type="AlphaFoldDB" id="A0A7R9AVW5"/>
<dbReference type="EMBL" id="OC002154">
    <property type="protein sequence ID" value="CAD7261364.1"/>
    <property type="molecule type" value="Genomic_DNA"/>
</dbReference>
<dbReference type="InterPro" id="IPR042352">
    <property type="entry name" value="EFCAB14"/>
</dbReference>
<reference evidence="3" key="1">
    <citation type="submission" date="2020-11" db="EMBL/GenBank/DDBJ databases">
        <authorList>
            <person name="Tran Van P."/>
        </authorList>
    </citation>
    <scope>NUCLEOTIDE SEQUENCE</scope>
</reference>
<keyword evidence="2" id="KW-1133">Transmembrane helix</keyword>
<evidence type="ECO:0008006" key="4">
    <source>
        <dbReference type="Google" id="ProtNLM"/>
    </source>
</evidence>
<feature type="region of interest" description="Disordered" evidence="1">
    <location>
        <begin position="1"/>
        <end position="21"/>
    </location>
</feature>
<feature type="compositionally biased region" description="Gly residues" evidence="1">
    <location>
        <begin position="37"/>
        <end position="47"/>
    </location>
</feature>
<keyword evidence="2" id="KW-0812">Transmembrane</keyword>
<dbReference type="Gene3D" id="1.10.287.1490">
    <property type="match status" value="1"/>
</dbReference>
<name>A0A7R9AVW5_TIMSH</name>
<dbReference type="PANTHER" id="PTHR15717">
    <property type="entry name" value="PROTEIN KIAA0494"/>
    <property type="match status" value="1"/>
</dbReference>
<evidence type="ECO:0000256" key="1">
    <source>
        <dbReference type="SAM" id="MobiDB-lite"/>
    </source>
</evidence>
<dbReference type="PANTHER" id="PTHR15717:SF2">
    <property type="entry name" value="EF-HAND CALCIUM-BINDING DOMAIN-CONTAINING PROTEIN 14"/>
    <property type="match status" value="1"/>
</dbReference>
<protein>
    <recommendedName>
        <fullName evidence="4">EF-hand calcium-binding domain-containing protein 14</fullName>
    </recommendedName>
</protein>
<evidence type="ECO:0000313" key="3">
    <source>
        <dbReference type="EMBL" id="CAD7261364.1"/>
    </source>
</evidence>
<accession>A0A7R9AVW5</accession>
<sequence>MDSAQGQINVPLRGAGKKMKKRKELDALVAHSAVAKRGGGGQGGGVKRGVSSKDQLLSDSSEGGGGGADQDDFWGLRLRGEGCGGRKTALRRRTCGSLLRACVAVLVFVCAVATTTVMWLFIDVREQVTLLRTELDTVVAGSQGVPDALQKCHSLSRELQQNQTELFSKIASLTQQLGNYDSQLIVVQSSLQGVEDQLKAAPELVNVPRDLQALSNSVASFGSQIRDLDNSVTAIKDQSARLEEASKTFSLNITSLKEPRPVSNTDTAEKEALTLWMNQMSSNVSLVNDTLNKKLQWVLEDQLKDHKLIEMLREGDQNVSARLTTLEGDCAKSSVQNVIQTNVSQLADLLNKSESRWRELSPQVSQLKTQYKQLEVNETRLLAALQDIRQRVDPVLTPSQTISSEEPQPFSEKQRSSKSSTAQP</sequence>
<keyword evidence="2" id="KW-0472">Membrane</keyword>
<proteinExistence type="predicted"/>
<feature type="region of interest" description="Disordered" evidence="1">
    <location>
        <begin position="396"/>
        <end position="424"/>
    </location>
</feature>
<feature type="transmembrane region" description="Helical" evidence="2">
    <location>
        <begin position="98"/>
        <end position="122"/>
    </location>
</feature>